<dbReference type="GeneID" id="17286693"/>
<dbReference type="EnsemblProtists" id="EOD41423">
    <property type="protein sequence ID" value="EOD41423"/>
    <property type="gene ID" value="EMIHUDRAFT_97624"/>
</dbReference>
<protein>
    <recommendedName>
        <fullName evidence="2">CRAL-TRIO domain-containing protein</fullName>
    </recommendedName>
</protein>
<evidence type="ECO:0000259" key="2">
    <source>
        <dbReference type="PROSITE" id="PS50191"/>
    </source>
</evidence>
<proteinExistence type="predicted"/>
<dbReference type="HOGENOM" id="CLU_044282_0_0_1"/>
<feature type="domain" description="CRAL-TRIO" evidence="2">
    <location>
        <begin position="170"/>
        <end position="338"/>
    </location>
</feature>
<dbReference type="eggNOG" id="KOG1471">
    <property type="taxonomic scope" value="Eukaryota"/>
</dbReference>
<dbReference type="OMA" id="RIYRHIC"/>
<dbReference type="PANTHER" id="PTHR45657:SF1">
    <property type="entry name" value="CRAL-TRIO DOMAIN-CONTAINING PROTEIN YKL091C-RELATED"/>
    <property type="match status" value="1"/>
</dbReference>
<dbReference type="InterPro" id="IPR001251">
    <property type="entry name" value="CRAL-TRIO_dom"/>
</dbReference>
<dbReference type="PROSITE" id="PS50191">
    <property type="entry name" value="CRAL_TRIO"/>
    <property type="match status" value="1"/>
</dbReference>
<dbReference type="SMART" id="SM00516">
    <property type="entry name" value="SEC14"/>
    <property type="match status" value="1"/>
</dbReference>
<dbReference type="STRING" id="2903.R1E1F8"/>
<dbReference type="InterPro" id="IPR036865">
    <property type="entry name" value="CRAL-TRIO_dom_sf"/>
</dbReference>
<evidence type="ECO:0000313" key="3">
    <source>
        <dbReference type="EnsemblProtists" id="EOD41423"/>
    </source>
</evidence>
<dbReference type="PaxDb" id="2903-EOD41423"/>
<dbReference type="PANTHER" id="PTHR45657">
    <property type="entry name" value="CRAL-TRIO DOMAIN-CONTAINING PROTEIN YKL091C-RELATED"/>
    <property type="match status" value="1"/>
</dbReference>
<organism evidence="3 4">
    <name type="scientific">Emiliania huxleyi (strain CCMP1516)</name>
    <dbReference type="NCBI Taxonomy" id="280463"/>
    <lineage>
        <taxon>Eukaryota</taxon>
        <taxon>Haptista</taxon>
        <taxon>Haptophyta</taxon>
        <taxon>Prymnesiophyceae</taxon>
        <taxon>Isochrysidales</taxon>
        <taxon>Noelaerhabdaceae</taxon>
        <taxon>Emiliania</taxon>
    </lineage>
</organism>
<evidence type="ECO:0000256" key="1">
    <source>
        <dbReference type="SAM" id="MobiDB-lite"/>
    </source>
</evidence>
<dbReference type="Proteomes" id="UP000013827">
    <property type="component" value="Unassembled WGS sequence"/>
</dbReference>
<keyword evidence="4" id="KW-1185">Reference proteome</keyword>
<sequence length="358" mass="40111">MTTAEPGIDVAIERAEREAREASQAVELAKSRSDEHERRSYRQSERASAGNVISQSRRSSFFQSKKISYRDESVPPTRADLLPDPKVKAFTPASEWEPLLNGEVAVLATVREWLGGERFDAVPYDLLMCFLRGYAYRQDWAETVYVELSEALDWRDRHAASSALAHPPPHRARFEDLNESGPIGHDQEGHIVELVKLGRLKVAELFKHFDVEDILPHIVYSAEAKRACNLANSKARRKRIYKVVTVIDCAGLSSSVMGKQFQTLMRKTSEVLSGHYPESMCKTYIINGPFIVRAVWGVAKHMMHPISAAKFSFLGSDWKKVFARDGLIIDGGTLPDKLVTRGWAPPEDLSCLGKLAAT</sequence>
<feature type="compositionally biased region" description="Basic and acidic residues" evidence="1">
    <location>
        <begin position="29"/>
        <end position="45"/>
    </location>
</feature>
<dbReference type="AlphaFoldDB" id="A0A0D3L088"/>
<dbReference type="Pfam" id="PF00650">
    <property type="entry name" value="CRAL_TRIO"/>
    <property type="match status" value="1"/>
</dbReference>
<dbReference type="KEGG" id="ehx:EMIHUDRAFT_97624"/>
<reference evidence="3" key="2">
    <citation type="submission" date="2024-10" db="UniProtKB">
        <authorList>
            <consortium name="EnsemblProtists"/>
        </authorList>
    </citation>
    <scope>IDENTIFICATION</scope>
</reference>
<accession>A0A0D3L088</accession>
<evidence type="ECO:0000313" key="4">
    <source>
        <dbReference type="Proteomes" id="UP000013827"/>
    </source>
</evidence>
<dbReference type="CDD" id="cd00170">
    <property type="entry name" value="SEC14"/>
    <property type="match status" value="1"/>
</dbReference>
<name>A0A0D3L088_EMIH1</name>
<dbReference type="Gene3D" id="3.40.525.10">
    <property type="entry name" value="CRAL-TRIO lipid binding domain"/>
    <property type="match status" value="1"/>
</dbReference>
<dbReference type="RefSeq" id="XP_005793852.1">
    <property type="nucleotide sequence ID" value="XM_005793795.1"/>
</dbReference>
<feature type="region of interest" description="Disordered" evidence="1">
    <location>
        <begin position="19"/>
        <end position="57"/>
    </location>
</feature>
<reference evidence="4" key="1">
    <citation type="journal article" date="2013" name="Nature">
        <title>Pan genome of the phytoplankton Emiliania underpins its global distribution.</title>
        <authorList>
            <person name="Read B.A."/>
            <person name="Kegel J."/>
            <person name="Klute M.J."/>
            <person name="Kuo A."/>
            <person name="Lefebvre S.C."/>
            <person name="Maumus F."/>
            <person name="Mayer C."/>
            <person name="Miller J."/>
            <person name="Monier A."/>
            <person name="Salamov A."/>
            <person name="Young J."/>
            <person name="Aguilar M."/>
            <person name="Claverie J.M."/>
            <person name="Frickenhaus S."/>
            <person name="Gonzalez K."/>
            <person name="Herman E.K."/>
            <person name="Lin Y.C."/>
            <person name="Napier J."/>
            <person name="Ogata H."/>
            <person name="Sarno A.F."/>
            <person name="Shmutz J."/>
            <person name="Schroeder D."/>
            <person name="de Vargas C."/>
            <person name="Verret F."/>
            <person name="von Dassow P."/>
            <person name="Valentin K."/>
            <person name="Van de Peer Y."/>
            <person name="Wheeler G."/>
            <person name="Dacks J.B."/>
            <person name="Delwiche C.F."/>
            <person name="Dyhrman S.T."/>
            <person name="Glockner G."/>
            <person name="John U."/>
            <person name="Richards T."/>
            <person name="Worden A.Z."/>
            <person name="Zhang X."/>
            <person name="Grigoriev I.V."/>
            <person name="Allen A.E."/>
            <person name="Bidle K."/>
            <person name="Borodovsky M."/>
            <person name="Bowler C."/>
            <person name="Brownlee C."/>
            <person name="Cock J.M."/>
            <person name="Elias M."/>
            <person name="Gladyshev V.N."/>
            <person name="Groth M."/>
            <person name="Guda C."/>
            <person name="Hadaegh A."/>
            <person name="Iglesias-Rodriguez M.D."/>
            <person name="Jenkins J."/>
            <person name="Jones B.M."/>
            <person name="Lawson T."/>
            <person name="Leese F."/>
            <person name="Lindquist E."/>
            <person name="Lobanov A."/>
            <person name="Lomsadze A."/>
            <person name="Malik S.B."/>
            <person name="Marsh M.E."/>
            <person name="Mackinder L."/>
            <person name="Mock T."/>
            <person name="Mueller-Roeber B."/>
            <person name="Pagarete A."/>
            <person name="Parker M."/>
            <person name="Probert I."/>
            <person name="Quesneville H."/>
            <person name="Raines C."/>
            <person name="Rensing S.A."/>
            <person name="Riano-Pachon D.M."/>
            <person name="Richier S."/>
            <person name="Rokitta S."/>
            <person name="Shiraiwa Y."/>
            <person name="Soanes D.M."/>
            <person name="van der Giezen M."/>
            <person name="Wahlund T.M."/>
            <person name="Williams B."/>
            <person name="Wilson W."/>
            <person name="Wolfe G."/>
            <person name="Wurch L.L."/>
        </authorList>
    </citation>
    <scope>NUCLEOTIDE SEQUENCE</scope>
</reference>
<dbReference type="SUPFAM" id="SSF52087">
    <property type="entry name" value="CRAL/TRIO domain"/>
    <property type="match status" value="1"/>
</dbReference>
<dbReference type="InterPro" id="IPR051026">
    <property type="entry name" value="PI/PC_transfer"/>
</dbReference>